<name>A0AAP7DK20_PAEAL</name>
<dbReference type="EMBL" id="JABFOR010000026">
    <property type="protein sequence ID" value="NOJ72490.1"/>
    <property type="molecule type" value="Genomic_DNA"/>
</dbReference>
<sequence>MNQEEKLQVDQSTLVNAWQQTLPTRLNPGDQAKVLPDGANPQALVIHIDTAGRQMYSFDFHCAYVDTREVKLNLIDVEKSGVHIDERTEVVQELVQNYMRHIHECAQALHDVTNHGQVH</sequence>
<protein>
    <submittedName>
        <fullName evidence="1">Uncharacterized protein</fullName>
    </submittedName>
</protein>
<dbReference type="RefSeq" id="WP_171418042.1">
    <property type="nucleotide sequence ID" value="NZ_JABFOR010000026.1"/>
</dbReference>
<dbReference type="Proteomes" id="UP000552038">
    <property type="component" value="Unassembled WGS sequence"/>
</dbReference>
<dbReference type="AlphaFoldDB" id="A0AAP7DK20"/>
<evidence type="ECO:0000313" key="1">
    <source>
        <dbReference type="EMBL" id="NOJ72490.1"/>
    </source>
</evidence>
<evidence type="ECO:0000313" key="2">
    <source>
        <dbReference type="Proteomes" id="UP000552038"/>
    </source>
</evidence>
<organism evidence="1 2">
    <name type="scientific">Paenibacillus alvei</name>
    <name type="common">Bacillus alvei</name>
    <dbReference type="NCBI Taxonomy" id="44250"/>
    <lineage>
        <taxon>Bacteria</taxon>
        <taxon>Bacillati</taxon>
        <taxon>Bacillota</taxon>
        <taxon>Bacilli</taxon>
        <taxon>Bacillales</taxon>
        <taxon>Paenibacillaceae</taxon>
        <taxon>Paenibacillus</taxon>
    </lineage>
</organism>
<accession>A0AAP7DK20</accession>
<proteinExistence type="predicted"/>
<gene>
    <name evidence="1" type="ORF">HMI46_18250</name>
</gene>
<reference evidence="1 2" key="1">
    <citation type="submission" date="2020-05" db="EMBL/GenBank/DDBJ databases">
        <title>Whole genome sequencing and identification of novel metabolites from Paenibacillus alvei strain JR949.</title>
        <authorList>
            <person name="Rajendhran J."/>
            <person name="Sree Pranav P."/>
            <person name="Mahalakshmi B."/>
            <person name="Karthikeyan R."/>
        </authorList>
    </citation>
    <scope>NUCLEOTIDE SEQUENCE [LARGE SCALE GENOMIC DNA]</scope>
    <source>
        <strain evidence="1 2">JR949</strain>
    </source>
</reference>
<comment type="caution">
    <text evidence="1">The sequence shown here is derived from an EMBL/GenBank/DDBJ whole genome shotgun (WGS) entry which is preliminary data.</text>
</comment>